<dbReference type="SUPFAM" id="SSF56112">
    <property type="entry name" value="Protein kinase-like (PK-like)"/>
    <property type="match status" value="1"/>
</dbReference>
<keyword evidence="2" id="KW-1185">Reference proteome</keyword>
<dbReference type="EMBL" id="JACHJI010000007">
    <property type="protein sequence ID" value="MBB4900412.1"/>
    <property type="molecule type" value="Genomic_DNA"/>
</dbReference>
<dbReference type="Proteomes" id="UP000579523">
    <property type="component" value="Unassembled WGS sequence"/>
</dbReference>
<organism evidence="1 2">
    <name type="scientific">Streptomyces griseomycini</name>
    <dbReference type="NCBI Taxonomy" id="66895"/>
    <lineage>
        <taxon>Bacteria</taxon>
        <taxon>Bacillati</taxon>
        <taxon>Actinomycetota</taxon>
        <taxon>Actinomycetes</taxon>
        <taxon>Kitasatosporales</taxon>
        <taxon>Streptomycetaceae</taxon>
        <taxon>Streptomyces</taxon>
    </lineage>
</organism>
<dbReference type="InterPro" id="IPR011009">
    <property type="entry name" value="Kinase-like_dom_sf"/>
</dbReference>
<dbReference type="Gene3D" id="3.90.1200.10">
    <property type="match status" value="1"/>
</dbReference>
<sequence length="312" mass="32536">MNRVQPAAPVRDMRTGRLHTRVYRSGDHHLWRREVLRDGVPARSLPSLPTDTGLAPAELAKDGAYEYRVAGGLSLGHLLWPPTADAAHGAPLSPAMTNTGRALRSLHAQGPVLAGPAPVPPPVTRLARWLRSADDHAHHRLTAVLGPARLRELSAWCDVLVTPASAPPHTLLHGEPSVGLIIPCPAPTHAVLLTGETLSHGPAAFDTGWLIGELAEMARLSGPAHAPLFATLATALLAGYGPLTSDDIAPLRLAAGLRSVVHVADYATYVGWADGLEHCIALLPDLVDTSGQAALDAVAVSASTAAPGAQPT</sequence>
<dbReference type="AlphaFoldDB" id="A0A7W7M2E5"/>
<proteinExistence type="predicted"/>
<protein>
    <recommendedName>
        <fullName evidence="3">Aminoglycoside phosphotransferase domain-containing protein</fullName>
    </recommendedName>
</protein>
<accession>A0A7W7M2E5</accession>
<gene>
    <name evidence="1" type="ORF">FHS37_004474</name>
</gene>
<comment type="caution">
    <text evidence="1">The sequence shown here is derived from an EMBL/GenBank/DDBJ whole genome shotgun (WGS) entry which is preliminary data.</text>
</comment>
<reference evidence="1 2" key="1">
    <citation type="submission" date="2020-08" db="EMBL/GenBank/DDBJ databases">
        <title>Genomic Encyclopedia of Type Strains, Phase III (KMG-III): the genomes of soil and plant-associated and newly described type strains.</title>
        <authorList>
            <person name="Whitman W."/>
        </authorList>
    </citation>
    <scope>NUCLEOTIDE SEQUENCE [LARGE SCALE GENOMIC DNA]</scope>
    <source>
        <strain evidence="1 2">CECT 3273</strain>
    </source>
</reference>
<evidence type="ECO:0000313" key="2">
    <source>
        <dbReference type="Proteomes" id="UP000579523"/>
    </source>
</evidence>
<evidence type="ECO:0000313" key="1">
    <source>
        <dbReference type="EMBL" id="MBB4900412.1"/>
    </source>
</evidence>
<dbReference type="RefSeq" id="WP_184823932.1">
    <property type="nucleotide sequence ID" value="NZ_BMTK01000016.1"/>
</dbReference>
<name>A0A7W7M2E5_9ACTN</name>
<evidence type="ECO:0008006" key="3">
    <source>
        <dbReference type="Google" id="ProtNLM"/>
    </source>
</evidence>